<dbReference type="InterPro" id="IPR036259">
    <property type="entry name" value="MFS_trans_sf"/>
</dbReference>
<sequence>MDKLKRTTYTPRYPRWMIGRPLLIASSALASLGDAMFGYGQGVIAAIQVQPPFIKRFFGKTVTFEQIRAGDTGVDPFVDAITVACLNITAFFAAFASAYVCDHLGRRMSVRIGGIIYFIAALIQIFANDLGALIAGRSIQGLGVGILSMTVPILQCEIAPGHSRGLFICIEYICLNGGYALSAWVGYGFFFTLPSELSWRGPYIVQAALAFILVLWTFVLPETPRWLIKNGFEQEGLGALADLHGTGDVDDPIIRESYREISAAIEYEARLGQATWGQLLKQYTRRTIIGITCQLFAQFNGINAILYFLPSNLSRAGFSIETSLLYAGISAIVFCLGTIPAMFLVDRWGRRAFLIFGSFAMAACLATVGGVQYHSDSLPEGPSRMPSADGVFAAVCLYLFVYGARQLGPLPWLLGAEIFPLRARGKGMALSTMVNWLCNFIIAFITPPLFNSIGAGYYFLLVGFCVVSGIFVYFVYPETAHLSLEQLGTVFGDKVQEEEKPVPFTAMLQVPEAIGRDSESTLRPSIDTASSSKDKKESSAL</sequence>
<dbReference type="InterPro" id="IPR005828">
    <property type="entry name" value="MFS_sugar_transport-like"/>
</dbReference>
<dbReference type="Proteomes" id="UP001212997">
    <property type="component" value="Unassembled WGS sequence"/>
</dbReference>
<evidence type="ECO:0000259" key="11">
    <source>
        <dbReference type="PROSITE" id="PS50850"/>
    </source>
</evidence>
<dbReference type="InterPro" id="IPR003663">
    <property type="entry name" value="Sugar/inositol_transpt"/>
</dbReference>
<comment type="catalytic activity">
    <reaction evidence="7">
        <text>myo-inositol(out) + H(+)(out) = myo-inositol(in) + H(+)(in)</text>
        <dbReference type="Rhea" id="RHEA:60364"/>
        <dbReference type="ChEBI" id="CHEBI:15378"/>
        <dbReference type="ChEBI" id="CHEBI:17268"/>
    </reaction>
</comment>
<keyword evidence="3 8" id="KW-0813">Transport</keyword>
<keyword evidence="4 10" id="KW-0812">Transmembrane</keyword>
<reference evidence="12" key="1">
    <citation type="submission" date="2022-07" db="EMBL/GenBank/DDBJ databases">
        <title>Genome Sequence of Physisporinus lineatus.</title>
        <authorList>
            <person name="Buettner E."/>
        </authorList>
    </citation>
    <scope>NUCLEOTIDE SEQUENCE</scope>
    <source>
        <strain evidence="12">VT162</strain>
    </source>
</reference>
<proteinExistence type="inferred from homology"/>
<feature type="transmembrane region" description="Helical" evidence="10">
    <location>
        <begin position="108"/>
        <end position="127"/>
    </location>
</feature>
<feature type="transmembrane region" description="Helical" evidence="10">
    <location>
        <begin position="456"/>
        <end position="476"/>
    </location>
</feature>
<comment type="caution">
    <text evidence="12">The sequence shown here is derived from an EMBL/GenBank/DDBJ whole genome shotgun (WGS) entry which is preliminary data.</text>
</comment>
<dbReference type="GO" id="GO:0016020">
    <property type="term" value="C:membrane"/>
    <property type="evidence" value="ECO:0007669"/>
    <property type="project" value="UniProtKB-SubCell"/>
</dbReference>
<dbReference type="InterPro" id="IPR050360">
    <property type="entry name" value="MFS_Sugar_Transporters"/>
</dbReference>
<evidence type="ECO:0000313" key="12">
    <source>
        <dbReference type="EMBL" id="KAJ3478119.1"/>
    </source>
</evidence>
<evidence type="ECO:0000256" key="2">
    <source>
        <dbReference type="ARBA" id="ARBA00010992"/>
    </source>
</evidence>
<evidence type="ECO:0000256" key="7">
    <source>
        <dbReference type="ARBA" id="ARBA00049119"/>
    </source>
</evidence>
<feature type="transmembrane region" description="Helical" evidence="10">
    <location>
        <begin position="288"/>
        <end position="309"/>
    </location>
</feature>
<dbReference type="AlphaFoldDB" id="A0AAD5YES7"/>
<feature type="transmembrane region" description="Helical" evidence="10">
    <location>
        <begin position="324"/>
        <end position="345"/>
    </location>
</feature>
<feature type="compositionally biased region" description="Basic and acidic residues" evidence="9">
    <location>
        <begin position="532"/>
        <end position="541"/>
    </location>
</feature>
<evidence type="ECO:0000256" key="1">
    <source>
        <dbReference type="ARBA" id="ARBA00004141"/>
    </source>
</evidence>
<evidence type="ECO:0000256" key="3">
    <source>
        <dbReference type="ARBA" id="ARBA00022448"/>
    </source>
</evidence>
<feature type="transmembrane region" description="Helical" evidence="10">
    <location>
        <begin position="352"/>
        <end position="371"/>
    </location>
</feature>
<comment type="subcellular location">
    <subcellularLocation>
        <location evidence="1">Membrane</location>
        <topology evidence="1">Multi-pass membrane protein</topology>
    </subcellularLocation>
</comment>
<dbReference type="InterPro" id="IPR020846">
    <property type="entry name" value="MFS_dom"/>
</dbReference>
<dbReference type="PANTHER" id="PTHR48022:SF74">
    <property type="entry name" value="SUGAR TRANSPORTER, PUTATIVE (AFU_ORTHOLOGUE AFUA_8G02010)-RELATED"/>
    <property type="match status" value="1"/>
</dbReference>
<feature type="transmembrane region" description="Helical" evidence="10">
    <location>
        <begin position="133"/>
        <end position="154"/>
    </location>
</feature>
<keyword evidence="5 10" id="KW-1133">Transmembrane helix</keyword>
<evidence type="ECO:0000256" key="5">
    <source>
        <dbReference type="ARBA" id="ARBA00022989"/>
    </source>
</evidence>
<dbReference type="PRINTS" id="PR00171">
    <property type="entry name" value="SUGRTRNSPORT"/>
</dbReference>
<organism evidence="12 13">
    <name type="scientific">Meripilus lineatus</name>
    <dbReference type="NCBI Taxonomy" id="2056292"/>
    <lineage>
        <taxon>Eukaryota</taxon>
        <taxon>Fungi</taxon>
        <taxon>Dikarya</taxon>
        <taxon>Basidiomycota</taxon>
        <taxon>Agaricomycotina</taxon>
        <taxon>Agaricomycetes</taxon>
        <taxon>Polyporales</taxon>
        <taxon>Meripilaceae</taxon>
        <taxon>Meripilus</taxon>
    </lineage>
</organism>
<dbReference type="Gene3D" id="1.20.1250.20">
    <property type="entry name" value="MFS general substrate transporter like domains"/>
    <property type="match status" value="1"/>
</dbReference>
<evidence type="ECO:0000256" key="6">
    <source>
        <dbReference type="ARBA" id="ARBA00023136"/>
    </source>
</evidence>
<evidence type="ECO:0000256" key="10">
    <source>
        <dbReference type="SAM" id="Phobius"/>
    </source>
</evidence>
<dbReference type="SUPFAM" id="SSF103473">
    <property type="entry name" value="MFS general substrate transporter"/>
    <property type="match status" value="1"/>
</dbReference>
<keyword evidence="13" id="KW-1185">Reference proteome</keyword>
<feature type="transmembrane region" description="Helical" evidence="10">
    <location>
        <begin position="166"/>
        <end position="191"/>
    </location>
</feature>
<name>A0AAD5YES7_9APHY</name>
<keyword evidence="6 10" id="KW-0472">Membrane</keyword>
<feature type="domain" description="Major facilitator superfamily (MFS) profile" evidence="11">
    <location>
        <begin position="26"/>
        <end position="480"/>
    </location>
</feature>
<dbReference type="FunFam" id="1.20.1250.20:FF:000134">
    <property type="entry name" value="MFS sugar transporter protein"/>
    <property type="match status" value="1"/>
</dbReference>
<dbReference type="EMBL" id="JANAWD010000536">
    <property type="protein sequence ID" value="KAJ3478119.1"/>
    <property type="molecule type" value="Genomic_DNA"/>
</dbReference>
<dbReference type="PROSITE" id="PS00216">
    <property type="entry name" value="SUGAR_TRANSPORT_1"/>
    <property type="match status" value="1"/>
</dbReference>
<dbReference type="NCBIfam" id="TIGR00879">
    <property type="entry name" value="SP"/>
    <property type="match status" value="1"/>
</dbReference>
<gene>
    <name evidence="12" type="ORF">NLI96_g9980</name>
</gene>
<evidence type="ECO:0000313" key="13">
    <source>
        <dbReference type="Proteomes" id="UP001212997"/>
    </source>
</evidence>
<dbReference type="GO" id="GO:0005351">
    <property type="term" value="F:carbohydrate:proton symporter activity"/>
    <property type="evidence" value="ECO:0007669"/>
    <property type="project" value="TreeGrafter"/>
</dbReference>
<protein>
    <recommendedName>
        <fullName evidence="11">Major facilitator superfamily (MFS) profile domain-containing protein</fullName>
    </recommendedName>
</protein>
<evidence type="ECO:0000256" key="9">
    <source>
        <dbReference type="SAM" id="MobiDB-lite"/>
    </source>
</evidence>
<dbReference type="PROSITE" id="PS50850">
    <property type="entry name" value="MFS"/>
    <property type="match status" value="1"/>
</dbReference>
<accession>A0AAD5YES7</accession>
<feature type="transmembrane region" description="Helical" evidence="10">
    <location>
        <begin position="427"/>
        <end position="450"/>
    </location>
</feature>
<feature type="transmembrane region" description="Helical" evidence="10">
    <location>
        <begin position="80"/>
        <end position="101"/>
    </location>
</feature>
<dbReference type="Pfam" id="PF00083">
    <property type="entry name" value="Sugar_tr"/>
    <property type="match status" value="1"/>
</dbReference>
<comment type="similarity">
    <text evidence="2 8">Belongs to the major facilitator superfamily. Sugar transporter (TC 2.A.1.1) family.</text>
</comment>
<dbReference type="PROSITE" id="PS00217">
    <property type="entry name" value="SUGAR_TRANSPORT_2"/>
    <property type="match status" value="1"/>
</dbReference>
<feature type="transmembrane region" description="Helical" evidence="10">
    <location>
        <begin position="391"/>
        <end position="415"/>
    </location>
</feature>
<dbReference type="InterPro" id="IPR005829">
    <property type="entry name" value="Sugar_transporter_CS"/>
</dbReference>
<feature type="transmembrane region" description="Helical" evidence="10">
    <location>
        <begin position="203"/>
        <end position="220"/>
    </location>
</feature>
<evidence type="ECO:0000256" key="8">
    <source>
        <dbReference type="RuleBase" id="RU003346"/>
    </source>
</evidence>
<evidence type="ECO:0000256" key="4">
    <source>
        <dbReference type="ARBA" id="ARBA00022692"/>
    </source>
</evidence>
<feature type="region of interest" description="Disordered" evidence="9">
    <location>
        <begin position="513"/>
        <end position="541"/>
    </location>
</feature>
<dbReference type="PANTHER" id="PTHR48022">
    <property type="entry name" value="PLASTIDIC GLUCOSE TRANSPORTER 4"/>
    <property type="match status" value="1"/>
</dbReference>